<accession>A0ABS4DD46</accession>
<sequence>MSRYPDPLAQARRTTDRLFYATGVLLDAQDFLDEQTYHRGRQARALHFLHGSGTAAGLRVVYEAEVPAAEGTPGREERLLVHPGVAIDRLGRLIEVPSTVCLRVQRWFDANAADLPVLVADTSSDGTDRPARVEVDLYLRYVACEQGKTPALAAGPYDALNAVQPSRLRDYYDIDLIVRDRADAPLPFDHWASAVEGVDPADRPAALREAIYTAWDVAARVSSQDELNRLPEYVFGQDPTGVFLARVTIPATAGPPATRAPGDVTLSETGRLFAYTTAALLAWLGQ</sequence>
<evidence type="ECO:0000313" key="1">
    <source>
        <dbReference type="EMBL" id="MBP1467359.1"/>
    </source>
</evidence>
<name>A0ABS4DD46_9CHLR</name>
<evidence type="ECO:0000313" key="2">
    <source>
        <dbReference type="Proteomes" id="UP001193081"/>
    </source>
</evidence>
<dbReference type="EMBL" id="SIJK02000032">
    <property type="protein sequence ID" value="MBP1467359.1"/>
    <property type="molecule type" value="Genomic_DNA"/>
</dbReference>
<proteinExistence type="predicted"/>
<protein>
    <submittedName>
        <fullName evidence="1">Uncharacterized protein</fullName>
    </submittedName>
</protein>
<reference evidence="1 2" key="1">
    <citation type="submission" date="2021-03" db="EMBL/GenBank/DDBJ databases">
        <authorList>
            <person name="Grouzdev D.S."/>
        </authorList>
    </citation>
    <scope>NUCLEOTIDE SEQUENCE [LARGE SCALE GENOMIC DNA]</scope>
    <source>
        <strain evidence="1 2">M50-1</strain>
    </source>
</reference>
<dbReference type="Proteomes" id="UP001193081">
    <property type="component" value="Unassembled WGS sequence"/>
</dbReference>
<dbReference type="RefSeq" id="WP_135479560.1">
    <property type="nucleotide sequence ID" value="NZ_SIJK02000032.1"/>
</dbReference>
<comment type="caution">
    <text evidence="1">The sequence shown here is derived from an EMBL/GenBank/DDBJ whole genome shotgun (WGS) entry which is preliminary data.</text>
</comment>
<gene>
    <name evidence="1" type="ORF">EYB53_016725</name>
</gene>
<organism evidence="1 2">
    <name type="scientific">Candidatus Chloroploca mongolica</name>
    <dbReference type="NCBI Taxonomy" id="2528176"/>
    <lineage>
        <taxon>Bacteria</taxon>
        <taxon>Bacillati</taxon>
        <taxon>Chloroflexota</taxon>
        <taxon>Chloroflexia</taxon>
        <taxon>Chloroflexales</taxon>
        <taxon>Chloroflexineae</taxon>
        <taxon>Oscillochloridaceae</taxon>
        <taxon>Candidatus Chloroploca</taxon>
    </lineage>
</organism>
<keyword evidence="2" id="KW-1185">Reference proteome</keyword>